<gene>
    <name evidence="12" type="ORF">I532_08177</name>
</gene>
<dbReference type="Gene3D" id="3.90.1150.10">
    <property type="entry name" value="Aspartate Aminotransferase, domain 1"/>
    <property type="match status" value="1"/>
</dbReference>
<dbReference type="RefSeq" id="WP_003387549.1">
    <property type="nucleotide sequence ID" value="NZ_APBN01000003.1"/>
</dbReference>
<proteinExistence type="inferred from homology"/>
<comment type="caution">
    <text evidence="12">The sequence shown here is derived from an EMBL/GenBank/DDBJ whole genome shotgun (WGS) entry which is preliminary data.</text>
</comment>
<evidence type="ECO:0000256" key="6">
    <source>
        <dbReference type="ARBA" id="ARBA00022898"/>
    </source>
</evidence>
<evidence type="ECO:0000256" key="9">
    <source>
        <dbReference type="ARBA" id="ARBA00050776"/>
    </source>
</evidence>
<dbReference type="STRING" id="1300222.I532_08177"/>
<dbReference type="FunFam" id="3.40.640.10:FF:000084">
    <property type="entry name" value="IscS-like cysteine desulfurase"/>
    <property type="match status" value="1"/>
</dbReference>
<comment type="similarity">
    <text evidence="2">Belongs to the class-V pyridoxal-phosphate-dependent aminotransferase family. NifS/IscS subfamily.</text>
</comment>
<reference evidence="12 13" key="1">
    <citation type="submission" date="2013-03" db="EMBL/GenBank/DDBJ databases">
        <title>Assembly of a new bacterial strain Brevibacillus borstelensis AK1.</title>
        <authorList>
            <person name="Rajan I."/>
            <person name="PoliReddy D."/>
            <person name="Sugumar T."/>
            <person name="Rathinam K."/>
            <person name="Alqarawi S."/>
            <person name="Khalil A.B."/>
            <person name="Sivakumar N."/>
        </authorList>
    </citation>
    <scope>NUCLEOTIDE SEQUENCE [LARGE SCALE GENOMIC DNA]</scope>
    <source>
        <strain evidence="12 13">AK1</strain>
    </source>
</reference>
<keyword evidence="7" id="KW-0408">Iron</keyword>
<dbReference type="AlphaFoldDB" id="M8E0C3"/>
<dbReference type="InterPro" id="IPR015421">
    <property type="entry name" value="PyrdxlP-dep_Trfase_major"/>
</dbReference>
<organism evidence="12 13">
    <name type="scientific">Brevibacillus borstelensis AK1</name>
    <dbReference type="NCBI Taxonomy" id="1300222"/>
    <lineage>
        <taxon>Bacteria</taxon>
        <taxon>Bacillati</taxon>
        <taxon>Bacillota</taxon>
        <taxon>Bacilli</taxon>
        <taxon>Bacillales</taxon>
        <taxon>Paenibacillaceae</taxon>
        <taxon>Brevibacillus</taxon>
    </lineage>
</organism>
<dbReference type="GO" id="GO:0046872">
    <property type="term" value="F:metal ion binding"/>
    <property type="evidence" value="ECO:0007669"/>
    <property type="project" value="UniProtKB-KW"/>
</dbReference>
<evidence type="ECO:0000256" key="5">
    <source>
        <dbReference type="ARBA" id="ARBA00022723"/>
    </source>
</evidence>
<feature type="domain" description="Aminotransferase class V" evidence="11">
    <location>
        <begin position="5"/>
        <end position="366"/>
    </location>
</feature>
<comment type="cofactor">
    <cofactor evidence="1 10">
        <name>pyridoxal 5'-phosphate</name>
        <dbReference type="ChEBI" id="CHEBI:597326"/>
    </cofactor>
</comment>
<evidence type="ECO:0000313" key="12">
    <source>
        <dbReference type="EMBL" id="EMT52741.1"/>
    </source>
</evidence>
<name>M8E0C3_9BACL</name>
<evidence type="ECO:0000313" key="13">
    <source>
        <dbReference type="Proteomes" id="UP000012081"/>
    </source>
</evidence>
<dbReference type="NCBIfam" id="NF002806">
    <property type="entry name" value="PRK02948.1"/>
    <property type="match status" value="1"/>
</dbReference>
<dbReference type="GO" id="GO:0031071">
    <property type="term" value="F:cysteine desulfurase activity"/>
    <property type="evidence" value="ECO:0007669"/>
    <property type="project" value="UniProtKB-EC"/>
</dbReference>
<dbReference type="InterPro" id="IPR020578">
    <property type="entry name" value="Aminotrans_V_PyrdxlP_BS"/>
</dbReference>
<evidence type="ECO:0000256" key="7">
    <source>
        <dbReference type="ARBA" id="ARBA00023004"/>
    </source>
</evidence>
<sequence>MRERIYLDHAATTPVHPRVVEAMHPFLTEVYGNPSSVHGFGREARQALEGARDTIARFLDADPQTLVFTSGGTEADNMAIIGGAMAQRERGRHVITSSIEHHAVLHACEHLEQLGFEVTYLPADKTGMISTDELKKAVRPDTILVSIMYGNNEVGTIQPIEEMGSYLREREIVFHTDAVQAVGVLPISVSKLPVDMLSVSAHKINGPKGVGALFLGRKVPFTPYLHGGSQERKRRAGTENLASIIGFAEAARIAQEEMEERVAKYRQMRTTMLQCWQQEGISFEVNGHPEKHLPHILNVSFPGVHTETMLMNLDLEGVAAASGSACTSGSLELSHVLEAMCLDDPVAQSAIRFSFGITNTVEEAERAARKVAQIVHRLKR</sequence>
<dbReference type="EC" id="2.8.1.7" evidence="3"/>
<dbReference type="Pfam" id="PF00266">
    <property type="entry name" value="Aminotran_5"/>
    <property type="match status" value="1"/>
</dbReference>
<evidence type="ECO:0000259" key="11">
    <source>
        <dbReference type="Pfam" id="PF00266"/>
    </source>
</evidence>
<keyword evidence="6" id="KW-0663">Pyridoxal phosphate</keyword>
<dbReference type="SUPFAM" id="SSF53383">
    <property type="entry name" value="PLP-dependent transferases"/>
    <property type="match status" value="1"/>
</dbReference>
<protein>
    <recommendedName>
        <fullName evidence="3">cysteine desulfurase</fullName>
        <ecNumber evidence="3">2.8.1.7</ecNumber>
    </recommendedName>
</protein>
<dbReference type="InterPro" id="IPR015422">
    <property type="entry name" value="PyrdxlP-dep_Trfase_small"/>
</dbReference>
<evidence type="ECO:0000256" key="10">
    <source>
        <dbReference type="RuleBase" id="RU004504"/>
    </source>
</evidence>
<dbReference type="PANTHER" id="PTHR11601">
    <property type="entry name" value="CYSTEINE DESULFURYLASE FAMILY MEMBER"/>
    <property type="match status" value="1"/>
</dbReference>
<evidence type="ECO:0000256" key="3">
    <source>
        <dbReference type="ARBA" id="ARBA00012239"/>
    </source>
</evidence>
<dbReference type="PANTHER" id="PTHR11601:SF34">
    <property type="entry name" value="CYSTEINE DESULFURASE"/>
    <property type="match status" value="1"/>
</dbReference>
<evidence type="ECO:0000256" key="4">
    <source>
        <dbReference type="ARBA" id="ARBA00022679"/>
    </source>
</evidence>
<accession>M8E0C3</accession>
<comment type="catalytic activity">
    <reaction evidence="9">
        <text>(sulfur carrier)-H + L-cysteine = (sulfur carrier)-SH + L-alanine</text>
        <dbReference type="Rhea" id="RHEA:43892"/>
        <dbReference type="Rhea" id="RHEA-COMP:14737"/>
        <dbReference type="Rhea" id="RHEA-COMP:14739"/>
        <dbReference type="ChEBI" id="CHEBI:29917"/>
        <dbReference type="ChEBI" id="CHEBI:35235"/>
        <dbReference type="ChEBI" id="CHEBI:57972"/>
        <dbReference type="ChEBI" id="CHEBI:64428"/>
        <dbReference type="EC" id="2.8.1.7"/>
    </reaction>
</comment>
<dbReference type="GO" id="GO:0051536">
    <property type="term" value="F:iron-sulfur cluster binding"/>
    <property type="evidence" value="ECO:0007669"/>
    <property type="project" value="UniProtKB-KW"/>
</dbReference>
<dbReference type="OrthoDB" id="9808002at2"/>
<evidence type="ECO:0000256" key="2">
    <source>
        <dbReference type="ARBA" id="ARBA00006490"/>
    </source>
</evidence>
<dbReference type="EMBL" id="APBN01000003">
    <property type="protein sequence ID" value="EMT52741.1"/>
    <property type="molecule type" value="Genomic_DNA"/>
</dbReference>
<evidence type="ECO:0000256" key="1">
    <source>
        <dbReference type="ARBA" id="ARBA00001933"/>
    </source>
</evidence>
<dbReference type="InterPro" id="IPR000192">
    <property type="entry name" value="Aminotrans_V_dom"/>
</dbReference>
<dbReference type="Gene3D" id="3.40.640.10">
    <property type="entry name" value="Type I PLP-dependent aspartate aminotransferase-like (Major domain)"/>
    <property type="match status" value="1"/>
</dbReference>
<keyword evidence="5" id="KW-0479">Metal-binding</keyword>
<dbReference type="PIRSF" id="PIRSF005572">
    <property type="entry name" value="NifS"/>
    <property type="match status" value="1"/>
</dbReference>
<dbReference type="InterPro" id="IPR016454">
    <property type="entry name" value="Cysteine_dSase"/>
</dbReference>
<dbReference type="Gene3D" id="1.10.260.50">
    <property type="match status" value="1"/>
</dbReference>
<dbReference type="PATRIC" id="fig|1300222.3.peg.1678"/>
<dbReference type="Proteomes" id="UP000012081">
    <property type="component" value="Unassembled WGS sequence"/>
</dbReference>
<keyword evidence="13" id="KW-1185">Reference proteome</keyword>
<keyword evidence="8" id="KW-0411">Iron-sulfur</keyword>
<dbReference type="PROSITE" id="PS00595">
    <property type="entry name" value="AA_TRANSFER_CLASS_5"/>
    <property type="match status" value="1"/>
</dbReference>
<dbReference type="InterPro" id="IPR015424">
    <property type="entry name" value="PyrdxlP-dep_Trfase"/>
</dbReference>
<evidence type="ECO:0000256" key="8">
    <source>
        <dbReference type="ARBA" id="ARBA00023014"/>
    </source>
</evidence>
<keyword evidence="4" id="KW-0808">Transferase</keyword>